<evidence type="ECO:0000256" key="1">
    <source>
        <dbReference type="ARBA" id="ARBA00010208"/>
    </source>
</evidence>
<comment type="similarity">
    <text evidence="1">Belongs to the HIT family.</text>
</comment>
<sequence>MANDASPEALISNFKYERLLNQDNSGCRIILLGRIGSDQALLIAERAAFSDSENHLAQFASSLRNVRGIGNNDIYNWLLACSDSSTSETQPPDLKLTFISPCTEKHIKKYTPQGVRLVTETPVIYHKYIRPYMIQQRNRLTWVFNIIEGRSEQDSVLYREHGEEGFLVTPDLNWDGKTMFSLHLLGLVERRDIWSVRDLRKQHVLWLKHMRDKFLDAAVKLYPDIERDQLKLYMHYQPTYYHFHVHIVHVRLEQGMTQATGKALGLEHIISQLETMVGDDQAGMADVSLTYTVGEASELWTEIFLPLKQGKGVVV</sequence>
<dbReference type="InterPro" id="IPR008594">
    <property type="entry name" value="DcpS/DCS2"/>
</dbReference>
<dbReference type="Pfam" id="PF11969">
    <property type="entry name" value="DcpS_C"/>
    <property type="match status" value="1"/>
</dbReference>
<evidence type="ECO:0000313" key="4">
    <source>
        <dbReference type="Proteomes" id="UP000800092"/>
    </source>
</evidence>
<organism evidence="3 4">
    <name type="scientific">Viridothelium virens</name>
    <name type="common">Speckled blister lichen</name>
    <name type="synonym">Trypethelium virens</name>
    <dbReference type="NCBI Taxonomy" id="1048519"/>
    <lineage>
        <taxon>Eukaryota</taxon>
        <taxon>Fungi</taxon>
        <taxon>Dikarya</taxon>
        <taxon>Ascomycota</taxon>
        <taxon>Pezizomycotina</taxon>
        <taxon>Dothideomycetes</taxon>
        <taxon>Dothideomycetes incertae sedis</taxon>
        <taxon>Trypetheliales</taxon>
        <taxon>Trypetheliaceae</taxon>
        <taxon>Viridothelium</taxon>
    </lineage>
</organism>
<dbReference type="PANTHER" id="PTHR12978:SF0">
    <property type="entry name" value="M7GPPPX DIPHOSPHATASE"/>
    <property type="match status" value="1"/>
</dbReference>
<keyword evidence="4" id="KW-1185">Reference proteome</keyword>
<dbReference type="OrthoDB" id="10264956at2759"/>
<gene>
    <name evidence="3" type="ORF">EV356DRAFT_454373</name>
</gene>
<dbReference type="SUPFAM" id="SSF54197">
    <property type="entry name" value="HIT-like"/>
    <property type="match status" value="1"/>
</dbReference>
<accession>A0A6A6GX38</accession>
<name>A0A6A6GX38_VIRVR</name>
<evidence type="ECO:0000256" key="2">
    <source>
        <dbReference type="PIRSR" id="PIRSR028973-1"/>
    </source>
</evidence>
<dbReference type="FunFam" id="3.30.428.10:FF:000016">
    <property type="entry name" value="Scavenger mRNA decapping enzyme"/>
    <property type="match status" value="1"/>
</dbReference>
<dbReference type="GO" id="GO:0000340">
    <property type="term" value="F:RNA 7-methylguanosine cap binding"/>
    <property type="evidence" value="ECO:0007669"/>
    <property type="project" value="TreeGrafter"/>
</dbReference>
<dbReference type="GO" id="GO:0000290">
    <property type="term" value="P:deadenylation-dependent decapping of nuclear-transcribed mRNA"/>
    <property type="evidence" value="ECO:0007669"/>
    <property type="project" value="InterPro"/>
</dbReference>
<dbReference type="Proteomes" id="UP000800092">
    <property type="component" value="Unassembled WGS sequence"/>
</dbReference>
<feature type="active site" description="Nucleophile" evidence="2">
    <location>
        <position position="244"/>
    </location>
</feature>
<reference evidence="3" key="1">
    <citation type="journal article" date="2020" name="Stud. Mycol.">
        <title>101 Dothideomycetes genomes: a test case for predicting lifestyles and emergence of pathogens.</title>
        <authorList>
            <person name="Haridas S."/>
            <person name="Albert R."/>
            <person name="Binder M."/>
            <person name="Bloem J."/>
            <person name="Labutti K."/>
            <person name="Salamov A."/>
            <person name="Andreopoulos B."/>
            <person name="Baker S."/>
            <person name="Barry K."/>
            <person name="Bills G."/>
            <person name="Bluhm B."/>
            <person name="Cannon C."/>
            <person name="Castanera R."/>
            <person name="Culley D."/>
            <person name="Daum C."/>
            <person name="Ezra D."/>
            <person name="Gonzalez J."/>
            <person name="Henrissat B."/>
            <person name="Kuo A."/>
            <person name="Liang C."/>
            <person name="Lipzen A."/>
            <person name="Lutzoni F."/>
            <person name="Magnuson J."/>
            <person name="Mondo S."/>
            <person name="Nolan M."/>
            <person name="Ohm R."/>
            <person name="Pangilinan J."/>
            <person name="Park H.-J."/>
            <person name="Ramirez L."/>
            <person name="Alfaro M."/>
            <person name="Sun H."/>
            <person name="Tritt A."/>
            <person name="Yoshinaga Y."/>
            <person name="Zwiers L.-H."/>
            <person name="Turgeon B."/>
            <person name="Goodwin S."/>
            <person name="Spatafora J."/>
            <person name="Crous P."/>
            <person name="Grigoriev I."/>
        </authorList>
    </citation>
    <scope>NUCLEOTIDE SEQUENCE</scope>
    <source>
        <strain evidence="3">Tuck. ex Michener</strain>
    </source>
</reference>
<dbReference type="GO" id="GO:0005634">
    <property type="term" value="C:nucleus"/>
    <property type="evidence" value="ECO:0007669"/>
    <property type="project" value="TreeGrafter"/>
</dbReference>
<dbReference type="AlphaFoldDB" id="A0A6A6GX38"/>
<dbReference type="GO" id="GO:0016787">
    <property type="term" value="F:hydrolase activity"/>
    <property type="evidence" value="ECO:0007669"/>
    <property type="project" value="InterPro"/>
</dbReference>
<dbReference type="Pfam" id="PF05652">
    <property type="entry name" value="DcpS"/>
    <property type="match status" value="1"/>
</dbReference>
<dbReference type="EMBL" id="ML991846">
    <property type="protein sequence ID" value="KAF2230161.1"/>
    <property type="molecule type" value="Genomic_DNA"/>
</dbReference>
<dbReference type="InterPro" id="IPR011145">
    <property type="entry name" value="Scavenger_mRNA_decap_enz_N"/>
</dbReference>
<dbReference type="InterPro" id="IPR036265">
    <property type="entry name" value="HIT-like_sf"/>
</dbReference>
<dbReference type="PANTHER" id="PTHR12978">
    <property type="entry name" value="HISTIDINE TRIAD HIT PROTEIN MEMBER"/>
    <property type="match status" value="1"/>
</dbReference>
<dbReference type="PIRSF" id="PIRSF028973">
    <property type="entry name" value="Scavenger_mRNA_decap_enz"/>
    <property type="match status" value="1"/>
</dbReference>
<dbReference type="Gene3D" id="3.30.200.40">
    <property type="entry name" value="Scavenger mRNA decapping enzyme, N-terminal domain"/>
    <property type="match status" value="1"/>
</dbReference>
<dbReference type="Gene3D" id="3.30.428.10">
    <property type="entry name" value="HIT-like"/>
    <property type="match status" value="1"/>
</dbReference>
<protein>
    <submittedName>
        <fullName evidence="3">Scavenger mRNA decapping enzyme</fullName>
    </submittedName>
</protein>
<evidence type="ECO:0000313" key="3">
    <source>
        <dbReference type="EMBL" id="KAF2230161.1"/>
    </source>
</evidence>
<proteinExistence type="inferred from homology"/>
<dbReference type="GO" id="GO:0000932">
    <property type="term" value="C:P-body"/>
    <property type="evidence" value="ECO:0007669"/>
    <property type="project" value="TreeGrafter"/>
</dbReference>
<dbReference type="SUPFAM" id="SSF102860">
    <property type="entry name" value="mRNA decapping enzyme DcpS N-terminal domain"/>
    <property type="match status" value="1"/>
</dbReference>